<dbReference type="PANTHER" id="PTHR11060">
    <property type="entry name" value="PROTEIN MEMO1"/>
    <property type="match status" value="1"/>
</dbReference>
<name>A0A915SAN5_9ARCH</name>
<keyword evidence="3" id="KW-1185">Reference proteome</keyword>
<dbReference type="Proteomes" id="UP001055553">
    <property type="component" value="Chromosome"/>
</dbReference>
<dbReference type="PANTHER" id="PTHR11060:SF0">
    <property type="entry name" value="PROTEIN MEMO1"/>
    <property type="match status" value="1"/>
</dbReference>
<dbReference type="CDD" id="cd07361">
    <property type="entry name" value="MEMO_like"/>
    <property type="match status" value="1"/>
</dbReference>
<dbReference type="AlphaFoldDB" id="A0A915SAN5"/>
<gene>
    <name evidence="2" type="ORF">MJ1_0770</name>
</gene>
<dbReference type="Gene3D" id="3.40.830.10">
    <property type="entry name" value="LigB-like"/>
    <property type="match status" value="1"/>
</dbReference>
<proteinExistence type="inferred from homology"/>
<evidence type="ECO:0000313" key="3">
    <source>
        <dbReference type="Proteomes" id="UP001055553"/>
    </source>
</evidence>
<evidence type="ECO:0000313" key="2">
    <source>
        <dbReference type="EMBL" id="BBL45907.1"/>
    </source>
</evidence>
<evidence type="ECO:0000256" key="1">
    <source>
        <dbReference type="ARBA" id="ARBA00006315"/>
    </source>
</evidence>
<sequence>MIFINSRGFYPNDRSDLLSLIEYSFLNKKYGPGYIPKEIKKEKDIISGIVPHSNYNYLLPNSINLYKDIYENFNFDTLVIIGPNHSNLGISLSLLLDDWYTSIGTLKTDILFGRKLINSFDIYEDPLPFKYEHSVQVNLPIIRYLFNDIKILTILVKKIDIDKAQQFAKVLKEISEELGRKIFVLFTGNLLHHGPEYSYIKYEKNITENIKDEDNYYINKIINLDSNFIYKNTNSLVFCGKYPFIIFIEYNKLFDRKFDLYSHISSSEINGSEINVVDYFSLLSYK</sequence>
<dbReference type="Pfam" id="PF01875">
    <property type="entry name" value="Memo"/>
    <property type="match status" value="1"/>
</dbReference>
<dbReference type="KEGG" id="naer:MJ1_0770"/>
<protein>
    <submittedName>
        <fullName evidence="2">MEMO1 family protein</fullName>
    </submittedName>
</protein>
<dbReference type="EMBL" id="AP019769">
    <property type="protein sequence ID" value="BBL45907.1"/>
    <property type="molecule type" value="Genomic_DNA"/>
</dbReference>
<accession>A0A915SAN5</accession>
<dbReference type="InterPro" id="IPR002737">
    <property type="entry name" value="MEMO1_fam"/>
</dbReference>
<dbReference type="NCBIfam" id="TIGR04336">
    <property type="entry name" value="AmmeMemoSam_B"/>
    <property type="match status" value="1"/>
</dbReference>
<reference evidence="3" key="1">
    <citation type="journal article" date="2022" name="Int. J. Syst. Evol. Microbiol.">
        <title>Nanobdella aerobiophila gen. nov., sp. nov., a thermoacidophilic, obligate ectosymbiotic archaeon, and proposal of Nanobdellaceae fam. nov., Nanobdellales ord. nov. and Nanobdellia class. nov.</title>
        <authorList>
            <person name="Kato S."/>
            <person name="Ogasawara A."/>
            <person name="Itoh T."/>
            <person name="Sakai H.D."/>
            <person name="Shimizu M."/>
            <person name="Yuki M."/>
            <person name="Kaneko M."/>
            <person name="Takashina T."/>
            <person name="Ohkuma M."/>
        </authorList>
    </citation>
    <scope>NUCLEOTIDE SEQUENCE [LARGE SCALE GENOMIC DNA]</scope>
    <source>
        <strain evidence="3">MJ1</strain>
    </source>
</reference>
<comment type="similarity">
    <text evidence="1">Belongs to the MEMO1 family.</text>
</comment>
<dbReference type="RefSeq" id="WP_258393213.1">
    <property type="nucleotide sequence ID" value="NZ_AP019769.1"/>
</dbReference>
<organism evidence="2 3">
    <name type="scientific">Nanobdella aerobiophila</name>
    <dbReference type="NCBI Taxonomy" id="2586965"/>
    <lineage>
        <taxon>Archaea</taxon>
        <taxon>Nanobdellota</taxon>
        <taxon>Nanobdellia</taxon>
        <taxon>Nanobdellales</taxon>
        <taxon>Nanobdellaceae</taxon>
        <taxon>Nanobdella</taxon>
    </lineage>
</organism>
<dbReference type="GeneID" id="74568708"/>